<comment type="caution">
    <text evidence="3">The sequence shown here is derived from an EMBL/GenBank/DDBJ whole genome shotgun (WGS) entry which is preliminary data.</text>
</comment>
<reference evidence="4" key="1">
    <citation type="journal article" date="2018" name="Sci. Rep.">
        <title>Lignite coal burning seam in the remote Altai Mountains harbors a hydrogen-driven thermophilic microbial community.</title>
        <authorList>
            <person name="Kadnikov V.V."/>
            <person name="Mardanov A.V."/>
            <person name="Ivasenko D.A."/>
            <person name="Antsiferov D.V."/>
            <person name="Beletsky A.V."/>
            <person name="Karnachuk O.V."/>
            <person name="Ravin N.V."/>
        </authorList>
    </citation>
    <scope>NUCLEOTIDE SEQUENCE [LARGE SCALE GENOMIC DNA]</scope>
</reference>
<dbReference type="InterPro" id="IPR050807">
    <property type="entry name" value="TransReg_Diox_bact_type"/>
</dbReference>
<dbReference type="PANTHER" id="PTHR46797:SF1">
    <property type="entry name" value="METHYLPHOSPHONATE SYNTHASE"/>
    <property type="match status" value="1"/>
</dbReference>
<dbReference type="AlphaFoldDB" id="A0A2R6XXK7"/>
<sequence length="201" mass="22688">MNELAQHVKQLLKDDPLYSTDIDDSIEKRVAYHVKRLRKLQKMTQADLAEQMGVKQPFIARIESGKNNISIRKLEEIASVLKLDPSVLVAPIYALGYPEEVVRFVVNKRYRIMAINPGGVKYFGRPQLELVHTLLAHDNPFRKAAEKAYASGKTETVAHEDLTIEARPIVNSRDHVIGMELTASLKSTPQEASWSSQVRAQ</sequence>
<dbReference type="Gene3D" id="1.10.260.40">
    <property type="entry name" value="lambda repressor-like DNA-binding domains"/>
    <property type="match status" value="1"/>
</dbReference>
<gene>
    <name evidence="3" type="ORF">BSOLF_0059</name>
</gene>
<dbReference type="SUPFAM" id="SSF47413">
    <property type="entry name" value="lambda repressor-like DNA-binding domains"/>
    <property type="match status" value="1"/>
</dbReference>
<dbReference type="PROSITE" id="PS50943">
    <property type="entry name" value="HTH_CROC1"/>
    <property type="match status" value="1"/>
</dbReference>
<dbReference type="InterPro" id="IPR010982">
    <property type="entry name" value="Lambda_DNA-bd_dom_sf"/>
</dbReference>
<protein>
    <recommendedName>
        <fullName evidence="2">HTH cro/C1-type domain-containing protein</fullName>
    </recommendedName>
</protein>
<dbReference type="EMBL" id="PEBX01000176">
    <property type="protein sequence ID" value="PTQ55164.1"/>
    <property type="molecule type" value="Genomic_DNA"/>
</dbReference>
<accession>A0A2R6XXK7</accession>
<dbReference type="Proteomes" id="UP000244338">
    <property type="component" value="Unassembled WGS sequence"/>
</dbReference>
<dbReference type="SMART" id="SM00530">
    <property type="entry name" value="HTH_XRE"/>
    <property type="match status" value="1"/>
</dbReference>
<name>A0A2R6XXK7_9BACL</name>
<dbReference type="Pfam" id="PF01381">
    <property type="entry name" value="HTH_3"/>
    <property type="match status" value="1"/>
</dbReference>
<dbReference type="InterPro" id="IPR001387">
    <property type="entry name" value="Cro/C1-type_HTH"/>
</dbReference>
<evidence type="ECO:0000313" key="4">
    <source>
        <dbReference type="Proteomes" id="UP000244338"/>
    </source>
</evidence>
<organism evidence="3 4">
    <name type="scientific">Candidatus Carbonibacillus altaicus</name>
    <dbReference type="NCBI Taxonomy" id="2163959"/>
    <lineage>
        <taxon>Bacteria</taxon>
        <taxon>Bacillati</taxon>
        <taxon>Bacillota</taxon>
        <taxon>Bacilli</taxon>
        <taxon>Bacillales</taxon>
        <taxon>Candidatus Carbonibacillus</taxon>
    </lineage>
</organism>
<evidence type="ECO:0000256" key="1">
    <source>
        <dbReference type="ARBA" id="ARBA00023125"/>
    </source>
</evidence>
<feature type="domain" description="HTH cro/C1-type" evidence="2">
    <location>
        <begin position="34"/>
        <end position="88"/>
    </location>
</feature>
<evidence type="ECO:0000259" key="2">
    <source>
        <dbReference type="PROSITE" id="PS50943"/>
    </source>
</evidence>
<dbReference type="GO" id="GO:0003677">
    <property type="term" value="F:DNA binding"/>
    <property type="evidence" value="ECO:0007669"/>
    <property type="project" value="UniProtKB-KW"/>
</dbReference>
<dbReference type="GO" id="GO:0005829">
    <property type="term" value="C:cytosol"/>
    <property type="evidence" value="ECO:0007669"/>
    <property type="project" value="TreeGrafter"/>
</dbReference>
<dbReference type="CDD" id="cd00093">
    <property type="entry name" value="HTH_XRE"/>
    <property type="match status" value="1"/>
</dbReference>
<dbReference type="PANTHER" id="PTHR46797">
    <property type="entry name" value="HTH-TYPE TRANSCRIPTIONAL REGULATOR"/>
    <property type="match status" value="1"/>
</dbReference>
<evidence type="ECO:0000313" key="3">
    <source>
        <dbReference type="EMBL" id="PTQ55164.1"/>
    </source>
</evidence>
<dbReference type="GO" id="GO:0003700">
    <property type="term" value="F:DNA-binding transcription factor activity"/>
    <property type="evidence" value="ECO:0007669"/>
    <property type="project" value="TreeGrafter"/>
</dbReference>
<proteinExistence type="predicted"/>
<keyword evidence="1" id="KW-0238">DNA-binding</keyword>